<name>A0A090WUE6_9FLAO</name>
<proteinExistence type="predicted"/>
<feature type="transmembrane region" description="Helical" evidence="1">
    <location>
        <begin position="12"/>
        <end position="29"/>
    </location>
</feature>
<evidence type="ECO:0000256" key="1">
    <source>
        <dbReference type="SAM" id="Phobius"/>
    </source>
</evidence>
<evidence type="ECO:0000313" key="2">
    <source>
        <dbReference type="EMBL" id="GAL79868.1"/>
    </source>
</evidence>
<feature type="transmembrane region" description="Helical" evidence="1">
    <location>
        <begin position="41"/>
        <end position="66"/>
    </location>
</feature>
<dbReference type="AlphaFoldDB" id="A0A090WUE6"/>
<comment type="caution">
    <text evidence="2">The sequence shown here is derived from an EMBL/GenBank/DDBJ whole genome shotgun (WGS) entry which is preliminary data.</text>
</comment>
<protein>
    <submittedName>
        <fullName evidence="2">Uncharacterized protein</fullName>
    </submittedName>
</protein>
<gene>
    <name evidence="2" type="ORF">JCM19274_2540</name>
</gene>
<dbReference type="Proteomes" id="UP000029643">
    <property type="component" value="Unassembled WGS sequence"/>
</dbReference>
<organism evidence="2 3">
    <name type="scientific">Algibacter lectus</name>
    <dbReference type="NCBI Taxonomy" id="221126"/>
    <lineage>
        <taxon>Bacteria</taxon>
        <taxon>Pseudomonadati</taxon>
        <taxon>Bacteroidota</taxon>
        <taxon>Flavobacteriia</taxon>
        <taxon>Flavobacteriales</taxon>
        <taxon>Flavobacteriaceae</taxon>
        <taxon>Algibacter</taxon>
    </lineage>
</organism>
<keyword evidence="1" id="KW-0472">Membrane</keyword>
<sequence>MFLFKPVDTEYIGLNLAAAITIIFIVGLKDDLAVSTPRARVIVEIFAICIVFLHSDFHTTSLAGFMGDS</sequence>
<accession>A0A090WUE6</accession>
<evidence type="ECO:0000313" key="3">
    <source>
        <dbReference type="Proteomes" id="UP000029643"/>
    </source>
</evidence>
<keyword evidence="1" id="KW-1133">Transmembrane helix</keyword>
<reference evidence="2 3" key="1">
    <citation type="journal article" date="2014" name="Genome Announc.">
        <title>Draft Genome Sequences of Marine Flavobacterium Algibacter lectus Strains SS8 and NR4.</title>
        <authorList>
            <person name="Takatani N."/>
            <person name="Nakanishi M."/>
            <person name="Meirelles P."/>
            <person name="Mino S."/>
            <person name="Suda W."/>
            <person name="Oshima K."/>
            <person name="Hattori M."/>
            <person name="Ohkuma M."/>
            <person name="Hosokawa M."/>
            <person name="Miyashita K."/>
            <person name="Thompson F.L."/>
            <person name="Niwa A."/>
            <person name="Sawabe T."/>
            <person name="Sawabe T."/>
        </authorList>
    </citation>
    <scope>NUCLEOTIDE SEQUENCE [LARGE SCALE GENOMIC DNA]</scope>
    <source>
        <strain evidence="3">JCM19274</strain>
    </source>
</reference>
<keyword evidence="1" id="KW-0812">Transmembrane</keyword>
<dbReference type="EMBL" id="BBNU01000008">
    <property type="protein sequence ID" value="GAL79868.1"/>
    <property type="molecule type" value="Genomic_DNA"/>
</dbReference>